<sequence length="152" mass="16003">MSSLTPFIRHQMEDLPGPSAAPENSCSRCSPPLGKAPDSANKPDSPDILLPGDPTAPGTQVPPHIETPGQTPHPSTNSAPQSVPMTDGTPAACYQKNARDFLAGDVQASVMAHYAPGLFSTEQHTHSAHPAPDDDTASVLDLVDWREESPYG</sequence>
<protein>
    <submittedName>
        <fullName evidence="1">Uncharacterized protein</fullName>
    </submittedName>
</protein>
<gene>
    <name evidence="1" type="ORF">CGS49_01995</name>
</gene>
<proteinExistence type="predicted"/>
<evidence type="ECO:0000313" key="1">
    <source>
        <dbReference type="EMBL" id="PDX62189.1"/>
    </source>
</evidence>
<dbReference type="Proteomes" id="UP000220959">
    <property type="component" value="Unassembled WGS sequence"/>
</dbReference>
<reference evidence="1 2" key="1">
    <citation type="journal article" date="2017" name="Front. Microbiol.">
        <title>New Insights into the Diversity of the Genus Faecalibacterium.</title>
        <authorList>
            <person name="Benevides L."/>
            <person name="Burman S."/>
            <person name="Martin R."/>
            <person name="Robert V."/>
            <person name="Thomas M."/>
            <person name="Miquel S."/>
            <person name="Chain F."/>
            <person name="Sokol H."/>
            <person name="Bermudez-Humaran L.G."/>
            <person name="Morrison M."/>
            <person name="Langella P."/>
            <person name="Azevedo V.A."/>
            <person name="Chatel J.M."/>
            <person name="Soares S."/>
        </authorList>
    </citation>
    <scope>NUCLEOTIDE SEQUENCE [LARGE SCALE GENOMIC DNA]</scope>
    <source>
        <strain evidence="2">CNCM I-4541</strain>
    </source>
</reference>
<dbReference type="EMBL" id="NMTR01000004">
    <property type="protein sequence ID" value="PDX62189.1"/>
    <property type="molecule type" value="Genomic_DNA"/>
</dbReference>
<name>A0ACC9D2R0_9FIRM</name>
<accession>A0ACC9D2R0</accession>
<evidence type="ECO:0000313" key="2">
    <source>
        <dbReference type="Proteomes" id="UP000220959"/>
    </source>
</evidence>
<comment type="caution">
    <text evidence="1">The sequence shown here is derived from an EMBL/GenBank/DDBJ whole genome shotgun (WGS) entry which is preliminary data.</text>
</comment>
<keyword evidence="2" id="KW-1185">Reference proteome</keyword>
<organism evidence="1 2">
    <name type="scientific">Faecalibacterium langellae</name>
    <dbReference type="NCBI Taxonomy" id="3435293"/>
    <lineage>
        <taxon>Bacteria</taxon>
        <taxon>Bacillati</taxon>
        <taxon>Bacillota</taxon>
        <taxon>Clostridia</taxon>
        <taxon>Eubacteriales</taxon>
        <taxon>Oscillospiraceae</taxon>
        <taxon>Faecalibacterium</taxon>
    </lineage>
</organism>